<proteinExistence type="predicted"/>
<feature type="transmembrane region" description="Helical" evidence="1">
    <location>
        <begin position="51"/>
        <end position="71"/>
    </location>
</feature>
<dbReference type="GO" id="GO:0008374">
    <property type="term" value="F:O-acyltransferase activity"/>
    <property type="evidence" value="ECO:0007669"/>
    <property type="project" value="InterPro"/>
</dbReference>
<feature type="transmembrane region" description="Helical" evidence="1">
    <location>
        <begin position="83"/>
        <end position="101"/>
    </location>
</feature>
<name>A0A1I7X231_HETBA</name>
<keyword evidence="1" id="KW-0472">Membrane</keyword>
<evidence type="ECO:0000313" key="3">
    <source>
        <dbReference type="WBParaSite" id="Hba_11499"/>
    </source>
</evidence>
<dbReference type="Proteomes" id="UP000095283">
    <property type="component" value="Unplaced"/>
</dbReference>
<keyword evidence="1" id="KW-0812">Transmembrane</keyword>
<evidence type="ECO:0000256" key="1">
    <source>
        <dbReference type="SAM" id="Phobius"/>
    </source>
</evidence>
<accession>A0A1I7X231</accession>
<dbReference type="PANTHER" id="PTHR11440">
    <property type="entry name" value="LECITHIN-CHOLESTEROL ACYLTRANSFERASE-RELATED"/>
    <property type="match status" value="1"/>
</dbReference>
<evidence type="ECO:0000313" key="2">
    <source>
        <dbReference type="Proteomes" id="UP000095283"/>
    </source>
</evidence>
<protein>
    <submittedName>
        <fullName evidence="3">Glycerophosphocholine acyltransferase 1</fullName>
    </submittedName>
</protein>
<dbReference type="WBParaSite" id="Hba_11499">
    <property type="protein sequence ID" value="Hba_11499"/>
    <property type="gene ID" value="Hba_11499"/>
</dbReference>
<keyword evidence="2" id="KW-1185">Reference proteome</keyword>
<organism evidence="2 3">
    <name type="scientific">Heterorhabditis bacteriophora</name>
    <name type="common">Entomopathogenic nematode worm</name>
    <dbReference type="NCBI Taxonomy" id="37862"/>
    <lineage>
        <taxon>Eukaryota</taxon>
        <taxon>Metazoa</taxon>
        <taxon>Ecdysozoa</taxon>
        <taxon>Nematoda</taxon>
        <taxon>Chromadorea</taxon>
        <taxon>Rhabditida</taxon>
        <taxon>Rhabditina</taxon>
        <taxon>Rhabditomorpha</taxon>
        <taxon>Strongyloidea</taxon>
        <taxon>Heterorhabditidae</taxon>
        <taxon>Heterorhabditis</taxon>
    </lineage>
</organism>
<sequence>MIMEVSRNRITSMILRLLLIAQIYWILFIAVDCNPPFTRTNYKKEPGYPVVLGTLLIFGLYVLFISLPYWFTTYLLLISCYKLCTFLINTPLYMLYQLFLYDRYITLTDFLFLLVPGDGGSQLEANLTGKPSVVHYVCSKYTSDYFDLWLNLELFAPLVIDCWVDNMMLVYNATTGNSTNMPGVDIRVPGFGGTSSIVKLFASGYNMNYYRVVLPPSKLRAMQR</sequence>
<dbReference type="GO" id="GO:0006629">
    <property type="term" value="P:lipid metabolic process"/>
    <property type="evidence" value="ECO:0007669"/>
    <property type="project" value="InterPro"/>
</dbReference>
<feature type="transmembrane region" description="Helical" evidence="1">
    <location>
        <begin position="12"/>
        <end position="31"/>
    </location>
</feature>
<dbReference type="Pfam" id="PF02450">
    <property type="entry name" value="LCAT"/>
    <property type="match status" value="1"/>
</dbReference>
<dbReference type="AlphaFoldDB" id="A0A1I7X231"/>
<dbReference type="InterPro" id="IPR003386">
    <property type="entry name" value="LACT/PDAT_acylTrfase"/>
</dbReference>
<reference evidence="3" key="1">
    <citation type="submission" date="2016-11" db="UniProtKB">
        <authorList>
            <consortium name="WormBaseParasite"/>
        </authorList>
    </citation>
    <scope>IDENTIFICATION</scope>
</reference>
<keyword evidence="1" id="KW-1133">Transmembrane helix</keyword>